<comment type="caution">
    <text evidence="2">The sequence shown here is derived from an EMBL/GenBank/DDBJ whole genome shotgun (WGS) entry which is preliminary data.</text>
</comment>
<feature type="compositionally biased region" description="Polar residues" evidence="1">
    <location>
        <begin position="156"/>
        <end position="165"/>
    </location>
</feature>
<dbReference type="Proteomes" id="UP000245462">
    <property type="component" value="Unassembled WGS sequence"/>
</dbReference>
<evidence type="ECO:0000256" key="1">
    <source>
        <dbReference type="SAM" id="MobiDB-lite"/>
    </source>
</evidence>
<dbReference type="AlphaFoldDB" id="A0A2U1FT22"/>
<organism evidence="2 3">
    <name type="scientific">Porphyromonas loveana</name>
    <dbReference type="NCBI Taxonomy" id="1884669"/>
    <lineage>
        <taxon>Bacteria</taxon>
        <taxon>Pseudomonadati</taxon>
        <taxon>Bacteroidota</taxon>
        <taxon>Bacteroidia</taxon>
        <taxon>Bacteroidales</taxon>
        <taxon>Porphyromonadaceae</taxon>
        <taxon>Porphyromonas</taxon>
    </lineage>
</organism>
<proteinExistence type="predicted"/>
<protein>
    <submittedName>
        <fullName evidence="2">Uncharacterized protein</fullName>
    </submittedName>
</protein>
<accession>A0A2U1FT22</accession>
<evidence type="ECO:0000313" key="3">
    <source>
        <dbReference type="Proteomes" id="UP000245462"/>
    </source>
</evidence>
<name>A0A2U1FT22_9PORP</name>
<feature type="region of interest" description="Disordered" evidence="1">
    <location>
        <begin position="141"/>
        <end position="165"/>
    </location>
</feature>
<evidence type="ECO:0000313" key="2">
    <source>
        <dbReference type="EMBL" id="PVZ15262.1"/>
    </source>
</evidence>
<sequence>MSILDKELKNHFLSHCSSTKSRKMIFSPKNRRQRAEKSFFESLSTVFWLKNGFSAFCSQFFNRKMLFLLFVHQRRCFQPFSRLSGIDCISLIVNARLIKCRYISDRTPLKKNRTSNSKMRSFGNASLNILRSSIYPLNSSQGSNINQTIDPERSSGTEPRSNVSF</sequence>
<gene>
    <name evidence="2" type="ORF">C7382_101197</name>
</gene>
<dbReference type="EMBL" id="QEKY01000001">
    <property type="protein sequence ID" value="PVZ15262.1"/>
    <property type="molecule type" value="Genomic_DNA"/>
</dbReference>
<keyword evidence="3" id="KW-1185">Reference proteome</keyword>
<reference evidence="2 3" key="1">
    <citation type="submission" date="2018-04" db="EMBL/GenBank/DDBJ databases">
        <title>Genomic Encyclopedia of Type Strains, Phase IV (KMG-IV): sequencing the most valuable type-strain genomes for metagenomic binning, comparative biology and taxonomic classification.</title>
        <authorList>
            <person name="Goeker M."/>
        </authorList>
    </citation>
    <scope>NUCLEOTIDE SEQUENCE [LARGE SCALE GENOMIC DNA]</scope>
    <source>
        <strain evidence="2 3">DSM 28520</strain>
    </source>
</reference>